<dbReference type="EMBL" id="CP002866">
    <property type="protein sequence ID" value="AEI38588.1"/>
    <property type="molecule type" value="Genomic_DNA"/>
</dbReference>
<proteinExistence type="predicted"/>
<organism evidence="1 2">
    <name type="scientific">Zymomonas mobilis subsp. pomaceae (strain ATCC 29192 / DSM 22645 / JCM 10191 / CCUG 17912 / NBRC 13757 / NCIMB 11200 / NRRL B-4491 / Barker I)</name>
    <dbReference type="NCBI Taxonomy" id="579138"/>
    <lineage>
        <taxon>Bacteria</taxon>
        <taxon>Pseudomonadati</taxon>
        <taxon>Pseudomonadota</taxon>
        <taxon>Alphaproteobacteria</taxon>
        <taxon>Sphingomonadales</taxon>
        <taxon>Zymomonadaceae</taxon>
        <taxon>Zymomonas</taxon>
    </lineage>
</organism>
<name>F8EWE5_ZYMMT</name>
<dbReference type="HOGENOM" id="CLU_2940992_0_0_5"/>
<dbReference type="AlphaFoldDB" id="F8EWE5"/>
<dbReference type="InterPro" id="IPR032075">
    <property type="entry name" value="PI-PLC-C1"/>
</dbReference>
<dbReference type="Proteomes" id="UP000000491">
    <property type="component" value="Plasmid pZYMOP01"/>
</dbReference>
<evidence type="ECO:0000313" key="1">
    <source>
        <dbReference type="EMBL" id="AEI38588.1"/>
    </source>
</evidence>
<dbReference type="Pfam" id="PF16670">
    <property type="entry name" value="PI-PLC-C1"/>
    <property type="match status" value="1"/>
</dbReference>
<evidence type="ECO:0000313" key="2">
    <source>
        <dbReference type="Proteomes" id="UP000000491"/>
    </source>
</evidence>
<accession>F8EWE5</accession>
<dbReference type="KEGG" id="zmp:Zymop_1700"/>
<geneLocation type="plasmid" evidence="1 2">
    <name>pZYMOP01</name>
</geneLocation>
<protein>
    <submittedName>
        <fullName evidence="1">Putative secreted protein</fullName>
    </submittedName>
</protein>
<reference evidence="1 2" key="1">
    <citation type="journal article" date="2011" name="J. Bacteriol.">
        <title>Genome sequence of the ethanol-producing Zymomonas mobilis subsp. pomaceae lectotype strain ATCC 29192.</title>
        <authorList>
            <person name="Kouvelis V.N."/>
            <person name="Davenport K.W."/>
            <person name="Brettin T.S."/>
            <person name="Bruce D."/>
            <person name="Detter C."/>
            <person name="Han C.S."/>
            <person name="Nolan M."/>
            <person name="Tapia R."/>
            <person name="Damoulaki A."/>
            <person name="Kyrpides N.C."/>
            <person name="Typas M.A."/>
            <person name="Pappas K.M."/>
        </authorList>
    </citation>
    <scope>NUCLEOTIDE SEQUENCE [LARGE SCALE GENOMIC DNA]</scope>
    <source>
        <strain evidence="2">ATCC 29192 / DSM 22645 / JCM 10191 / CCUG 17912 / NBRC 13757 / NCIMB 11200 / NRRL B-4491 / Barker I</strain>
        <plasmid evidence="1">pZYMOP01</plasmid>
    </source>
</reference>
<sequence length="60" mass="6796">MAFMDSEPGKPYAAFVLRDNTLTRGDIIRNDVKKGYIVRTRADIDTYEAKKNDLTRAGCI</sequence>
<keyword evidence="1" id="KW-0614">Plasmid</keyword>
<gene>
    <name evidence="1" type="ordered locus">Zymop_1700</name>
</gene>
<dbReference type="PATRIC" id="fig|579138.3.peg.1810"/>